<sequence length="221" mass="23068">MTTESTGPEPVLVVEDVGHVLGGSARVLQDVSVQLSAGEVLALVGRSGSGKTTLCHLVAGLGRPTSGRITVGGTDAHDVDDWALVSLLPQRLGLVEELTVEQNVLLPSRLRGADDTVDGALVEDLFAALDLTAFRDRRATQTSLGEQQRTALARALVLRPALAVLDEPTGHQDDEHVALIGAALDVARRHGVAVLAATHDERIIGAADRVVTLAAGRVVPD</sequence>
<accession>A0ABW1JDB1</accession>
<evidence type="ECO:0000259" key="3">
    <source>
        <dbReference type="PROSITE" id="PS50893"/>
    </source>
</evidence>
<gene>
    <name evidence="4" type="ORF">ACFQDO_07075</name>
</gene>
<organism evidence="4 5">
    <name type="scientific">Angustibacter luteus</name>
    <dbReference type="NCBI Taxonomy" id="658456"/>
    <lineage>
        <taxon>Bacteria</taxon>
        <taxon>Bacillati</taxon>
        <taxon>Actinomycetota</taxon>
        <taxon>Actinomycetes</taxon>
        <taxon>Kineosporiales</taxon>
        <taxon>Kineosporiaceae</taxon>
    </lineage>
</organism>
<dbReference type="InterPro" id="IPR015854">
    <property type="entry name" value="ABC_transpr_LolD-like"/>
</dbReference>
<keyword evidence="1" id="KW-0547">Nucleotide-binding</keyword>
<dbReference type="InterPro" id="IPR003439">
    <property type="entry name" value="ABC_transporter-like_ATP-bd"/>
</dbReference>
<keyword evidence="5" id="KW-1185">Reference proteome</keyword>
<dbReference type="Gene3D" id="3.40.50.300">
    <property type="entry name" value="P-loop containing nucleotide triphosphate hydrolases"/>
    <property type="match status" value="1"/>
</dbReference>
<evidence type="ECO:0000313" key="4">
    <source>
        <dbReference type="EMBL" id="MFC6006892.1"/>
    </source>
</evidence>
<feature type="domain" description="ABC transporter" evidence="3">
    <location>
        <begin position="12"/>
        <end position="219"/>
    </location>
</feature>
<dbReference type="Proteomes" id="UP001596189">
    <property type="component" value="Unassembled WGS sequence"/>
</dbReference>
<dbReference type="InterPro" id="IPR027417">
    <property type="entry name" value="P-loop_NTPase"/>
</dbReference>
<proteinExistence type="predicted"/>
<protein>
    <submittedName>
        <fullName evidence="4">ABC transporter ATP-binding protein</fullName>
    </submittedName>
</protein>
<dbReference type="GO" id="GO:0005524">
    <property type="term" value="F:ATP binding"/>
    <property type="evidence" value="ECO:0007669"/>
    <property type="project" value="UniProtKB-KW"/>
</dbReference>
<dbReference type="PANTHER" id="PTHR24220">
    <property type="entry name" value="IMPORT ATP-BINDING PROTEIN"/>
    <property type="match status" value="1"/>
</dbReference>
<keyword evidence="2 4" id="KW-0067">ATP-binding</keyword>
<dbReference type="PROSITE" id="PS50893">
    <property type="entry name" value="ABC_TRANSPORTER_2"/>
    <property type="match status" value="1"/>
</dbReference>
<name>A0ABW1JDB1_9ACTN</name>
<evidence type="ECO:0000256" key="1">
    <source>
        <dbReference type="ARBA" id="ARBA00022741"/>
    </source>
</evidence>
<dbReference type="InterPro" id="IPR003593">
    <property type="entry name" value="AAA+_ATPase"/>
</dbReference>
<dbReference type="SMART" id="SM00382">
    <property type="entry name" value="AAA"/>
    <property type="match status" value="1"/>
</dbReference>
<dbReference type="RefSeq" id="WP_345718361.1">
    <property type="nucleotide sequence ID" value="NZ_BAABFP010000008.1"/>
</dbReference>
<dbReference type="Pfam" id="PF00005">
    <property type="entry name" value="ABC_tran"/>
    <property type="match status" value="1"/>
</dbReference>
<evidence type="ECO:0000256" key="2">
    <source>
        <dbReference type="ARBA" id="ARBA00022840"/>
    </source>
</evidence>
<evidence type="ECO:0000313" key="5">
    <source>
        <dbReference type="Proteomes" id="UP001596189"/>
    </source>
</evidence>
<dbReference type="EMBL" id="JBHSRD010000003">
    <property type="protein sequence ID" value="MFC6006892.1"/>
    <property type="molecule type" value="Genomic_DNA"/>
</dbReference>
<dbReference type="SUPFAM" id="SSF52540">
    <property type="entry name" value="P-loop containing nucleoside triphosphate hydrolases"/>
    <property type="match status" value="1"/>
</dbReference>
<comment type="caution">
    <text evidence="4">The sequence shown here is derived from an EMBL/GenBank/DDBJ whole genome shotgun (WGS) entry which is preliminary data.</text>
</comment>
<reference evidence="5" key="1">
    <citation type="journal article" date="2019" name="Int. J. Syst. Evol. Microbiol.">
        <title>The Global Catalogue of Microorganisms (GCM) 10K type strain sequencing project: providing services to taxonomists for standard genome sequencing and annotation.</title>
        <authorList>
            <consortium name="The Broad Institute Genomics Platform"/>
            <consortium name="The Broad Institute Genome Sequencing Center for Infectious Disease"/>
            <person name="Wu L."/>
            <person name="Ma J."/>
        </authorList>
    </citation>
    <scope>NUCLEOTIDE SEQUENCE [LARGE SCALE GENOMIC DNA]</scope>
    <source>
        <strain evidence="5">KACC 14249</strain>
    </source>
</reference>